<keyword evidence="1" id="KW-1133">Transmembrane helix</keyword>
<gene>
    <name evidence="2" type="ORF">KOF27_22215</name>
</gene>
<evidence type="ECO:0000256" key="1">
    <source>
        <dbReference type="SAM" id="Phobius"/>
    </source>
</evidence>
<name>A0AAJ6JXY3_PRORE</name>
<feature type="transmembrane region" description="Helical" evidence="1">
    <location>
        <begin position="48"/>
        <end position="66"/>
    </location>
</feature>
<evidence type="ECO:0000313" key="3">
    <source>
        <dbReference type="Proteomes" id="UP000682358"/>
    </source>
</evidence>
<geneLocation type="plasmid" evidence="2 3">
    <name>p15628B_125</name>
</geneLocation>
<organism evidence="2 3">
    <name type="scientific">Providencia rettgeri</name>
    <dbReference type="NCBI Taxonomy" id="587"/>
    <lineage>
        <taxon>Bacteria</taxon>
        <taxon>Pseudomonadati</taxon>
        <taxon>Pseudomonadota</taxon>
        <taxon>Gammaproteobacteria</taxon>
        <taxon>Enterobacterales</taxon>
        <taxon>Morganellaceae</taxon>
        <taxon>Providencia</taxon>
    </lineage>
</organism>
<dbReference type="AlphaFoldDB" id="A0AAJ6JXY3"/>
<keyword evidence="1" id="KW-0472">Membrane</keyword>
<accession>A0AAJ6JXY3</accession>
<evidence type="ECO:0000313" key="2">
    <source>
        <dbReference type="EMBL" id="WHT96119.1"/>
    </source>
</evidence>
<keyword evidence="2" id="KW-0614">Plasmid</keyword>
<proteinExistence type="predicted"/>
<keyword evidence="1" id="KW-0812">Transmembrane</keyword>
<feature type="transmembrane region" description="Helical" evidence="1">
    <location>
        <begin position="91"/>
        <end position="121"/>
    </location>
</feature>
<protein>
    <recommendedName>
        <fullName evidence="4">Conjugal transfer protein TrbF</fullName>
    </recommendedName>
</protein>
<reference evidence="2" key="1">
    <citation type="submission" date="2023-04" db="EMBL/GenBank/DDBJ databases">
        <title>Co-integrate Col3M blaNDM-1-harbouring plasmids in clinical Providencia rettgeri isolates from Argentina.</title>
        <authorList>
            <person name="de Belder D."/>
            <person name="Martino F."/>
            <person name="Tijet N."/>
            <person name="Melano R.G."/>
            <person name="Faccone D."/>
            <person name="de Mendieta J.M."/>
            <person name="Rapoport M."/>
            <person name="Albornoz E."/>
            <person name="Petroni A."/>
            <person name="Tuduri E."/>
            <person name="Derdoy L."/>
            <person name="Cogut S."/>
            <person name="Errecalde L."/>
            <person name="Pasteran F."/>
            <person name="Corso A."/>
            <person name="Gomez S.A."/>
        </authorList>
    </citation>
    <scope>NUCLEOTIDE SEQUENCE</scope>
    <source>
        <strain evidence="2">PreM15628</strain>
        <plasmid evidence="2">p15628B_125</plasmid>
    </source>
</reference>
<dbReference type="EMBL" id="CP123374">
    <property type="protein sequence ID" value="WHT96119.1"/>
    <property type="molecule type" value="Genomic_DNA"/>
</dbReference>
<evidence type="ECO:0008006" key="4">
    <source>
        <dbReference type="Google" id="ProtNLM"/>
    </source>
</evidence>
<dbReference type="Proteomes" id="UP000682358">
    <property type="component" value="Plasmid p15628B_125"/>
</dbReference>
<sequence length="141" mass="16703">MMSDNQVDTENHDELSCEQNAKFQKRIRELRKYQSCEAKRQDQSTSEFLGFVIAGLVLWFVMRQVFEMACWPESKLDADPNYLGTKGLWNVAMYVVPFCFWGIAIKHLVIGVFSWIEYYFAQFKITRLKKKLVKWKSQIIT</sequence>